<dbReference type="EMBL" id="NCEB01000003">
    <property type="protein sequence ID" value="OYX35756.1"/>
    <property type="molecule type" value="Genomic_DNA"/>
</dbReference>
<organism evidence="8 9">
    <name type="scientific">Brevundimonas subvibrioides</name>
    <dbReference type="NCBI Taxonomy" id="74313"/>
    <lineage>
        <taxon>Bacteria</taxon>
        <taxon>Pseudomonadati</taxon>
        <taxon>Pseudomonadota</taxon>
        <taxon>Alphaproteobacteria</taxon>
        <taxon>Caulobacterales</taxon>
        <taxon>Caulobacteraceae</taxon>
        <taxon>Brevundimonas</taxon>
    </lineage>
</organism>
<dbReference type="Proteomes" id="UP000215595">
    <property type="component" value="Unassembled WGS sequence"/>
</dbReference>
<keyword evidence="7" id="KW-0698">rRNA processing</keyword>
<evidence type="ECO:0000256" key="6">
    <source>
        <dbReference type="ARBA" id="ARBA00022833"/>
    </source>
</evidence>
<keyword evidence="4 7" id="KW-0255">Endonuclease</keyword>
<evidence type="ECO:0000256" key="4">
    <source>
        <dbReference type="ARBA" id="ARBA00022759"/>
    </source>
</evidence>
<keyword evidence="7" id="KW-0963">Cytoplasm</keyword>
<proteinExistence type="inferred from homology"/>
<feature type="binding site" evidence="7">
    <location>
        <position position="119"/>
    </location>
    <ligand>
        <name>Zn(2+)</name>
        <dbReference type="ChEBI" id="CHEBI:29105"/>
        <note>catalytic</note>
    </ligand>
</feature>
<dbReference type="SUPFAM" id="SSF55486">
    <property type="entry name" value="Metalloproteases ('zincins'), catalytic domain"/>
    <property type="match status" value="1"/>
</dbReference>
<feature type="binding site" evidence="7">
    <location>
        <position position="113"/>
    </location>
    <ligand>
        <name>Zn(2+)</name>
        <dbReference type="ChEBI" id="CHEBI:29105"/>
        <note>catalytic</note>
    </ligand>
</feature>
<sequence length="149" mass="15872">MIEVEVEVEGWAAVADVETVTRRAAGAALGEVSGTITVLLTDDETVRDLNARFRDRDRPTNVLSFPAAPIPGIDPAPLGDIVLALETCGAEAQAQGKTLSDHLSHLVVHGVLHLLGRDHETDTDADEMEAEERQILSGLGIADPYRAIA</sequence>
<dbReference type="GO" id="GO:0008270">
    <property type="term" value="F:zinc ion binding"/>
    <property type="evidence" value="ECO:0007669"/>
    <property type="project" value="UniProtKB-UniRule"/>
</dbReference>
<dbReference type="InterPro" id="IPR002036">
    <property type="entry name" value="YbeY"/>
</dbReference>
<feature type="binding site" evidence="7">
    <location>
        <position position="109"/>
    </location>
    <ligand>
        <name>Zn(2+)</name>
        <dbReference type="ChEBI" id="CHEBI:29105"/>
        <note>catalytic</note>
    </ligand>
</feature>
<dbReference type="GO" id="GO:0004222">
    <property type="term" value="F:metalloendopeptidase activity"/>
    <property type="evidence" value="ECO:0007669"/>
    <property type="project" value="InterPro"/>
</dbReference>
<dbReference type="GO" id="GO:0006364">
    <property type="term" value="P:rRNA processing"/>
    <property type="evidence" value="ECO:0007669"/>
    <property type="project" value="UniProtKB-UniRule"/>
</dbReference>
<dbReference type="PANTHER" id="PTHR46986">
    <property type="entry name" value="ENDORIBONUCLEASE YBEY, CHLOROPLASTIC"/>
    <property type="match status" value="1"/>
</dbReference>
<dbReference type="EC" id="3.1.-.-" evidence="7"/>
<keyword evidence="5 7" id="KW-0378">Hydrolase</keyword>
<evidence type="ECO:0000256" key="2">
    <source>
        <dbReference type="ARBA" id="ARBA00022722"/>
    </source>
</evidence>
<dbReference type="InterPro" id="IPR023091">
    <property type="entry name" value="MetalPrtase_cat_dom_sf_prd"/>
</dbReference>
<protein>
    <recommendedName>
        <fullName evidence="7">Endoribonuclease YbeY</fullName>
        <ecNumber evidence="7">3.1.-.-</ecNumber>
    </recommendedName>
</protein>
<evidence type="ECO:0000313" key="8">
    <source>
        <dbReference type="EMBL" id="OYX35756.1"/>
    </source>
</evidence>
<keyword evidence="7" id="KW-0690">Ribosome biogenesis</keyword>
<reference evidence="8 9" key="1">
    <citation type="submission" date="2017-03" db="EMBL/GenBank/DDBJ databases">
        <title>Lifting the veil on microbial sulfur biogeochemistry in mining wastewaters.</title>
        <authorList>
            <person name="Kantor R.S."/>
            <person name="Colenbrander Nelson T."/>
            <person name="Marshall S."/>
            <person name="Bennett D."/>
            <person name="Apte S."/>
            <person name="Camacho D."/>
            <person name="Thomas B.C."/>
            <person name="Warren L.A."/>
            <person name="Banfield J.F."/>
        </authorList>
    </citation>
    <scope>NUCLEOTIDE SEQUENCE [LARGE SCALE GENOMIC DNA]</scope>
    <source>
        <strain evidence="8">32-69-9</strain>
    </source>
</reference>
<evidence type="ECO:0000256" key="3">
    <source>
        <dbReference type="ARBA" id="ARBA00022723"/>
    </source>
</evidence>
<comment type="cofactor">
    <cofactor evidence="7">
        <name>Zn(2+)</name>
        <dbReference type="ChEBI" id="CHEBI:29105"/>
    </cofactor>
    <text evidence="7">Binds 1 zinc ion.</text>
</comment>
<name>A0A258FTS3_9CAUL</name>
<comment type="subcellular location">
    <subcellularLocation>
        <location evidence="7">Cytoplasm</location>
    </subcellularLocation>
</comment>
<keyword evidence="3 7" id="KW-0479">Metal-binding</keyword>
<dbReference type="HAMAP" id="MF_00009">
    <property type="entry name" value="Endoribonucl_YbeY"/>
    <property type="match status" value="1"/>
</dbReference>
<dbReference type="AlphaFoldDB" id="A0A258FTS3"/>
<keyword evidence="6 7" id="KW-0862">Zinc</keyword>
<dbReference type="GO" id="GO:0004521">
    <property type="term" value="F:RNA endonuclease activity"/>
    <property type="evidence" value="ECO:0007669"/>
    <property type="project" value="UniProtKB-UniRule"/>
</dbReference>
<dbReference type="NCBIfam" id="TIGR00043">
    <property type="entry name" value="rRNA maturation RNase YbeY"/>
    <property type="match status" value="1"/>
</dbReference>
<evidence type="ECO:0000256" key="5">
    <source>
        <dbReference type="ARBA" id="ARBA00022801"/>
    </source>
</evidence>
<dbReference type="Pfam" id="PF02130">
    <property type="entry name" value="YbeY"/>
    <property type="match status" value="1"/>
</dbReference>
<dbReference type="PANTHER" id="PTHR46986:SF1">
    <property type="entry name" value="ENDORIBONUCLEASE YBEY, CHLOROPLASTIC"/>
    <property type="match status" value="1"/>
</dbReference>
<comment type="function">
    <text evidence="7">Single strand-specific metallo-endoribonuclease involved in late-stage 70S ribosome quality control and in maturation of the 3' terminus of the 16S rRNA.</text>
</comment>
<accession>A0A258FTS3</accession>
<evidence type="ECO:0000313" key="9">
    <source>
        <dbReference type="Proteomes" id="UP000215595"/>
    </source>
</evidence>
<dbReference type="GO" id="GO:0005737">
    <property type="term" value="C:cytoplasm"/>
    <property type="evidence" value="ECO:0007669"/>
    <property type="project" value="UniProtKB-SubCell"/>
</dbReference>
<evidence type="ECO:0000256" key="7">
    <source>
        <dbReference type="HAMAP-Rule" id="MF_00009"/>
    </source>
</evidence>
<comment type="caution">
    <text evidence="8">The sequence shown here is derived from an EMBL/GenBank/DDBJ whole genome shotgun (WGS) entry which is preliminary data.</text>
</comment>
<comment type="similarity">
    <text evidence="1 7">Belongs to the endoribonuclease YbeY family.</text>
</comment>
<gene>
    <name evidence="7" type="primary">ybeY</name>
    <name evidence="8" type="ORF">B7Z01_02400</name>
</gene>
<dbReference type="Gene3D" id="3.40.390.30">
    <property type="entry name" value="Metalloproteases ('zincins'), catalytic domain"/>
    <property type="match status" value="1"/>
</dbReference>
<evidence type="ECO:0000256" key="1">
    <source>
        <dbReference type="ARBA" id="ARBA00010875"/>
    </source>
</evidence>
<keyword evidence="2 7" id="KW-0540">Nuclease</keyword>